<dbReference type="InterPro" id="IPR036187">
    <property type="entry name" value="DNA_mismatch_repair_MutS_sf"/>
</dbReference>
<feature type="domain" description="DNA mismatch repair proteins mutS family" evidence="13">
    <location>
        <begin position="740"/>
        <end position="756"/>
    </location>
</feature>
<comment type="function">
    <text evidence="12">Component of the post-replicative DNA mismatch repair system (MMR).</text>
</comment>
<dbReference type="EMBL" id="MTKT01005615">
    <property type="protein sequence ID" value="OWM65158.1"/>
    <property type="molecule type" value="Genomic_DNA"/>
</dbReference>
<dbReference type="RefSeq" id="XP_031406028.1">
    <property type="nucleotide sequence ID" value="XM_031550168.1"/>
</dbReference>
<dbReference type="Gene3D" id="3.40.1170.10">
    <property type="entry name" value="DNA repair protein MutS, domain I"/>
    <property type="match status" value="1"/>
</dbReference>
<dbReference type="Gene3D" id="1.10.1420.10">
    <property type="match status" value="2"/>
</dbReference>
<dbReference type="GO" id="GO:0005524">
    <property type="term" value="F:ATP binding"/>
    <property type="evidence" value="ECO:0007669"/>
    <property type="project" value="UniProtKB-KW"/>
</dbReference>
<dbReference type="GO" id="GO:0051053">
    <property type="term" value="P:negative regulation of DNA metabolic process"/>
    <property type="evidence" value="ECO:0007669"/>
    <property type="project" value="UniProtKB-ARBA"/>
</dbReference>
<reference evidence="16" key="3">
    <citation type="journal article" date="2020" name="Plant Biotechnol. J.">
        <title>The pomegranate (Punica granatum L.) draft genome dissects genetic divergence between soft- and hard-seeded cultivars.</title>
        <authorList>
            <person name="Luo X."/>
            <person name="Li H."/>
            <person name="Wu Z."/>
            <person name="Yao W."/>
            <person name="Zhao P."/>
            <person name="Cao D."/>
            <person name="Yu H."/>
            <person name="Li K."/>
            <person name="Poudel K."/>
            <person name="Zhao D."/>
            <person name="Zhang F."/>
            <person name="Xia X."/>
            <person name="Chen L."/>
            <person name="Wang Q."/>
            <person name="Jing D."/>
            <person name="Cao S."/>
        </authorList>
    </citation>
    <scope>NUCLEOTIDE SEQUENCE [LARGE SCALE GENOMIC DNA]</scope>
</reference>
<dbReference type="SUPFAM" id="SSF52540">
    <property type="entry name" value="P-loop containing nucleoside triphosphate hydrolases"/>
    <property type="match status" value="1"/>
</dbReference>
<dbReference type="GO" id="GO:0032301">
    <property type="term" value="C:MutSalpha complex"/>
    <property type="evidence" value="ECO:0007669"/>
    <property type="project" value="TreeGrafter"/>
</dbReference>
<dbReference type="FunFam" id="1.10.1420.10:FF:000003">
    <property type="entry name" value="DNA mismatch repair protein"/>
    <property type="match status" value="1"/>
</dbReference>
<dbReference type="PIRSF" id="PIRSF005813">
    <property type="entry name" value="MSH2"/>
    <property type="match status" value="1"/>
</dbReference>
<dbReference type="SUPFAM" id="SSF48334">
    <property type="entry name" value="DNA repair protein MutS, domain III"/>
    <property type="match status" value="1"/>
</dbReference>
<dbReference type="SMART" id="SM00534">
    <property type="entry name" value="MUTSac"/>
    <property type="match status" value="1"/>
</dbReference>
<evidence type="ECO:0000256" key="3">
    <source>
        <dbReference type="ARBA" id="ARBA00019549"/>
    </source>
</evidence>
<dbReference type="Pfam" id="PF01624">
    <property type="entry name" value="MutS_I"/>
    <property type="match status" value="1"/>
</dbReference>
<dbReference type="InterPro" id="IPR000432">
    <property type="entry name" value="DNA_mismatch_repair_MutS_C"/>
</dbReference>
<evidence type="ECO:0000256" key="7">
    <source>
        <dbReference type="ARBA" id="ARBA00023125"/>
    </source>
</evidence>
<dbReference type="FunFam" id="3.40.1170.10:FF:000003">
    <property type="entry name" value="DNA mismatch repair protein"/>
    <property type="match status" value="1"/>
</dbReference>
<comment type="subcellular location">
    <subcellularLocation>
        <location evidence="1">Nucleus</location>
    </subcellularLocation>
</comment>
<evidence type="ECO:0000256" key="11">
    <source>
        <dbReference type="ARBA" id="ARBA00073545"/>
    </source>
</evidence>
<keyword evidence="9" id="KW-0539">Nucleus</keyword>
<dbReference type="PANTHER" id="PTHR11361">
    <property type="entry name" value="DNA MISMATCH REPAIR PROTEIN MUTS FAMILY MEMBER"/>
    <property type="match status" value="1"/>
</dbReference>
<dbReference type="InterPro" id="IPR011184">
    <property type="entry name" value="DNA_mismatch_repair_Msh2"/>
</dbReference>
<evidence type="ECO:0000259" key="13">
    <source>
        <dbReference type="PROSITE" id="PS00486"/>
    </source>
</evidence>
<evidence type="ECO:0000256" key="6">
    <source>
        <dbReference type="ARBA" id="ARBA00022840"/>
    </source>
</evidence>
<evidence type="ECO:0000256" key="10">
    <source>
        <dbReference type="ARBA" id="ARBA00029795"/>
    </source>
</evidence>
<dbReference type="InterPro" id="IPR007695">
    <property type="entry name" value="DNA_mismatch_repair_MutS-lik_N"/>
</dbReference>
<dbReference type="InterPro" id="IPR045076">
    <property type="entry name" value="MutS"/>
</dbReference>
<keyword evidence="6" id="KW-0067">ATP-binding</keyword>
<dbReference type="Pfam" id="PF05190">
    <property type="entry name" value="MutS_IV"/>
    <property type="match status" value="1"/>
</dbReference>
<reference evidence="14" key="2">
    <citation type="submission" date="2017-06" db="EMBL/GenBank/DDBJ databases">
        <title>The pomegranate genome and the genomics of punicalagin biosynthesis.</title>
        <authorList>
            <person name="Xu C."/>
        </authorList>
    </citation>
    <scope>NUCLEOTIDE SEQUENCE [LARGE SCALE GENOMIC DNA]</scope>
    <source>
        <tissue evidence="14">Fresh leaf</tissue>
    </source>
</reference>
<evidence type="ECO:0000313" key="15">
    <source>
        <dbReference type="Proteomes" id="UP000197138"/>
    </source>
</evidence>
<reference evidence="15" key="1">
    <citation type="journal article" date="2017" name="Plant J.">
        <title>The pomegranate (Punica granatum L.) genome and the genomics of punicalagin biosynthesis.</title>
        <authorList>
            <person name="Qin G."/>
            <person name="Xu C."/>
            <person name="Ming R."/>
            <person name="Tang H."/>
            <person name="Guyot R."/>
            <person name="Kramer E.M."/>
            <person name="Hu Y."/>
            <person name="Yi X."/>
            <person name="Qi Y."/>
            <person name="Xu X."/>
            <person name="Gao Z."/>
            <person name="Pan H."/>
            <person name="Jian J."/>
            <person name="Tian Y."/>
            <person name="Yue Z."/>
            <person name="Xu Y."/>
        </authorList>
    </citation>
    <scope>NUCLEOTIDE SEQUENCE [LARGE SCALE GENOMIC DNA]</scope>
    <source>
        <strain evidence="15">cv. Dabenzi</strain>
    </source>
</reference>
<dbReference type="InterPro" id="IPR027417">
    <property type="entry name" value="P-loop_NTPase"/>
</dbReference>
<evidence type="ECO:0000313" key="14">
    <source>
        <dbReference type="EMBL" id="OWM65158.1"/>
    </source>
</evidence>
<dbReference type="InterPro" id="IPR007696">
    <property type="entry name" value="DNA_mismatch_repair_MutS_core"/>
</dbReference>
<dbReference type="PANTHER" id="PTHR11361:SF35">
    <property type="entry name" value="DNA MISMATCH REPAIR PROTEIN MSH2"/>
    <property type="match status" value="1"/>
</dbReference>
<dbReference type="Pfam" id="PF05188">
    <property type="entry name" value="MutS_II"/>
    <property type="match status" value="1"/>
</dbReference>
<dbReference type="InterPro" id="IPR007860">
    <property type="entry name" value="DNA_mmatch_repair_MutS_con_dom"/>
</dbReference>
<evidence type="ECO:0000256" key="12">
    <source>
        <dbReference type="RuleBase" id="RU003756"/>
    </source>
</evidence>
<proteinExistence type="inferred from homology"/>
<evidence type="ECO:0000256" key="4">
    <source>
        <dbReference type="ARBA" id="ARBA00022741"/>
    </source>
</evidence>
<gene>
    <name evidence="17" type="primary">LOC116214730</name>
    <name evidence="14" type="ORF">CDL15_Pgr008745</name>
</gene>
<keyword evidence="7 12" id="KW-0238">DNA-binding</keyword>
<dbReference type="Pfam" id="PF05192">
    <property type="entry name" value="MutS_III"/>
    <property type="match status" value="1"/>
</dbReference>
<accession>A0A218VY71</accession>
<evidence type="ECO:0000313" key="16">
    <source>
        <dbReference type="Proteomes" id="UP000515151"/>
    </source>
</evidence>
<dbReference type="OrthoDB" id="295033at2759"/>
<evidence type="ECO:0000313" key="17">
    <source>
        <dbReference type="RefSeq" id="XP_031406028.1"/>
    </source>
</evidence>
<dbReference type="InterPro" id="IPR032642">
    <property type="entry name" value="Msh2_ATP-bd"/>
</dbReference>
<dbReference type="Pfam" id="PF00488">
    <property type="entry name" value="MutS_V"/>
    <property type="match status" value="1"/>
</dbReference>
<dbReference type="SUPFAM" id="SSF53150">
    <property type="entry name" value="DNA repair protein MutS, domain II"/>
    <property type="match status" value="1"/>
</dbReference>
<dbReference type="GeneID" id="116214730"/>
<dbReference type="Proteomes" id="UP000515151">
    <property type="component" value="Chromosome 7"/>
</dbReference>
<reference evidence="17" key="4">
    <citation type="submission" date="2025-04" db="UniProtKB">
        <authorList>
            <consortium name="RefSeq"/>
        </authorList>
    </citation>
    <scope>IDENTIFICATION</scope>
    <source>
        <tissue evidence="17">Leaf</tissue>
    </source>
</reference>
<protein>
    <recommendedName>
        <fullName evidence="11">DNA mismatch repair protein MSH2</fullName>
    </recommendedName>
    <alternativeName>
        <fullName evidence="3">DNA mismatch repair protein Msh2</fullName>
    </alternativeName>
    <alternativeName>
        <fullName evidence="10">MutS protein homolog 2</fullName>
    </alternativeName>
</protein>
<dbReference type="Gene3D" id="3.30.420.110">
    <property type="entry name" value="MutS, connector domain"/>
    <property type="match status" value="1"/>
</dbReference>
<keyword evidence="5 12" id="KW-0227">DNA damage</keyword>
<dbReference type="GO" id="GO:0140664">
    <property type="term" value="F:ATP-dependent DNA damage sensor activity"/>
    <property type="evidence" value="ECO:0007669"/>
    <property type="project" value="InterPro"/>
</dbReference>
<keyword evidence="8 12" id="KW-0234">DNA repair</keyword>
<dbReference type="CDD" id="cd03285">
    <property type="entry name" value="ABC_MSH2_euk"/>
    <property type="match status" value="1"/>
</dbReference>
<keyword evidence="16" id="KW-1185">Reference proteome</keyword>
<dbReference type="PROSITE" id="PS00486">
    <property type="entry name" value="DNA_MISMATCH_REPAIR_2"/>
    <property type="match status" value="1"/>
</dbReference>
<sequence>MDDTFGEQNKLPEFKLDSKQAQGFLSFFKTLPNDSRAVRFFDRRDYYTAHGENATFIAKTYYHTTTALRQLGSGADALSSVSVSKNMFETIARDVLLERTDHTLELYEGNGSNWRLVRTGSPGNLGNFEDVLFANHEMQEAPAVVAVILNFRDAGYTVGLSYVDLTNRILGLAEFIDDSHFTNLESALVALGCKECLLPAEGSKSGESRTLYDALGRCGVMVTERKKAEFKTRDLVEDLSRLVKGATQPIRDLLSGFELSPGALGALLSYAELLADETNYGNYTIRKYSLDSYMRLDSAAMRALNVLESKTDANKNFSLFGLMNRTCTAGMGRRLLHKWLKQPLLDVNEINMRLDLVQAFVEDTALRQDLRQHLKRISDIERLTHNLERKRAGLQHVVKLYQSSIRLPYIKNALQNYEGQFSTLIKEKYLDELEILIDDDKLGKFITLVETAVDLDQLENGEFMISPAYDSALCALKDEQELLEQQIRNLHKQTANDLDLPMDKALKLDKGTQFGHVFRITKKEEPKIRKKLSTQFIVLETRKDGVKFTNTKLKKLGDQYQKILEEYKTRQRHLVNKVVETSASFAVVFESLAALLAQLDVLLSFADLATSCPASYTRPDITPFDVGDIILEGSRHPCVEAQDWVNFIPNDCKLVRGKSWFQIITGPNMGGKSTFIRQVGVNILMAQVGCFVPCDKASISVRDCIFARVGAGDCQLRGVSTFMQEMLETASILKGATDKSLIIIDELGRGTSTYDGFGLAWAICEHLVEVIKAPTLFATHFHELTALAHENVDQIGGKQFAGIANYHVSAHIDASSRKLTMLYKVEPGACDQSFGIHVAEFANFPESVVALAREKAAELEDFSPAEILTYEAGEKEGSKRKREYDPDDMSRGATRARQFLKAFADLPLESMDVQEALHCVSELKDGLEKDAVNSKWLQQFL</sequence>
<dbReference type="InterPro" id="IPR016151">
    <property type="entry name" value="DNA_mismatch_repair_MutS_N"/>
</dbReference>
<evidence type="ECO:0000256" key="2">
    <source>
        <dbReference type="ARBA" id="ARBA00006271"/>
    </source>
</evidence>
<dbReference type="Gene3D" id="3.40.50.300">
    <property type="entry name" value="P-loop containing nucleotide triphosphate hydrolases"/>
    <property type="match status" value="1"/>
</dbReference>
<dbReference type="AlphaFoldDB" id="A0A218VY71"/>
<dbReference type="GO" id="GO:0030983">
    <property type="term" value="F:mismatched DNA binding"/>
    <property type="evidence" value="ECO:0007669"/>
    <property type="project" value="InterPro"/>
</dbReference>
<comment type="similarity">
    <text evidence="2 12">Belongs to the DNA mismatch repair MutS family.</text>
</comment>
<dbReference type="FunFam" id="3.30.420.110:FF:000002">
    <property type="entry name" value="DNA mismatch repair protein"/>
    <property type="match status" value="1"/>
</dbReference>
<keyword evidence="4 12" id="KW-0547">Nucleotide-binding</keyword>
<dbReference type="Proteomes" id="UP000197138">
    <property type="component" value="Unassembled WGS sequence"/>
</dbReference>
<evidence type="ECO:0000256" key="1">
    <source>
        <dbReference type="ARBA" id="ARBA00004123"/>
    </source>
</evidence>
<dbReference type="GO" id="GO:0006298">
    <property type="term" value="P:mismatch repair"/>
    <property type="evidence" value="ECO:0007669"/>
    <property type="project" value="InterPro"/>
</dbReference>
<dbReference type="InterPro" id="IPR007861">
    <property type="entry name" value="DNA_mismatch_repair_MutS_clamp"/>
</dbReference>
<name>A0A218VY71_PUNGR</name>
<dbReference type="NCBIfam" id="NF003810">
    <property type="entry name" value="PRK05399.1"/>
    <property type="match status" value="1"/>
</dbReference>
<evidence type="ECO:0000256" key="9">
    <source>
        <dbReference type="ARBA" id="ARBA00023242"/>
    </source>
</evidence>
<dbReference type="FunFam" id="3.40.50.300:FF:000925">
    <property type="entry name" value="DNA mismatch repair protein MSH2"/>
    <property type="match status" value="1"/>
</dbReference>
<dbReference type="GO" id="GO:0006312">
    <property type="term" value="P:mitotic recombination"/>
    <property type="evidence" value="ECO:0007669"/>
    <property type="project" value="TreeGrafter"/>
</dbReference>
<dbReference type="SMART" id="SM00533">
    <property type="entry name" value="MUTSd"/>
    <property type="match status" value="1"/>
</dbReference>
<organism evidence="14 15">
    <name type="scientific">Punica granatum</name>
    <name type="common">Pomegranate</name>
    <dbReference type="NCBI Taxonomy" id="22663"/>
    <lineage>
        <taxon>Eukaryota</taxon>
        <taxon>Viridiplantae</taxon>
        <taxon>Streptophyta</taxon>
        <taxon>Embryophyta</taxon>
        <taxon>Tracheophyta</taxon>
        <taxon>Spermatophyta</taxon>
        <taxon>Magnoliopsida</taxon>
        <taxon>eudicotyledons</taxon>
        <taxon>Gunneridae</taxon>
        <taxon>Pentapetalae</taxon>
        <taxon>rosids</taxon>
        <taxon>malvids</taxon>
        <taxon>Myrtales</taxon>
        <taxon>Lythraceae</taxon>
        <taxon>Punica</taxon>
    </lineage>
</organism>
<evidence type="ECO:0000256" key="8">
    <source>
        <dbReference type="ARBA" id="ARBA00023204"/>
    </source>
</evidence>
<evidence type="ECO:0000256" key="5">
    <source>
        <dbReference type="ARBA" id="ARBA00022763"/>
    </source>
</evidence>
<dbReference type="InterPro" id="IPR036678">
    <property type="entry name" value="MutS_con_dom_sf"/>
</dbReference>